<dbReference type="GO" id="GO:0005524">
    <property type="term" value="F:ATP binding"/>
    <property type="evidence" value="ECO:0007669"/>
    <property type="project" value="UniProtKB-KW"/>
</dbReference>
<dbReference type="GO" id="GO:0006412">
    <property type="term" value="P:translation"/>
    <property type="evidence" value="ECO:0007669"/>
    <property type="project" value="UniProtKB-UniRule"/>
</dbReference>
<keyword evidence="1" id="KW-0067">ATP-binding</keyword>
<reference evidence="2 3" key="1">
    <citation type="submission" date="2018-09" db="EMBL/GenBank/DDBJ databases">
        <title>Zymobacter palmae IAM14233 (=T109) whole genome analysis.</title>
        <authorList>
            <person name="Yanase H."/>
        </authorList>
    </citation>
    <scope>NUCLEOTIDE SEQUENCE [LARGE SCALE GENOMIC DNA]</scope>
    <source>
        <strain evidence="2 3">IAM14233</strain>
    </source>
</reference>
<dbReference type="Pfam" id="PF02686">
    <property type="entry name" value="GatC"/>
    <property type="match status" value="1"/>
</dbReference>
<dbReference type="STRING" id="1123510.GCA_000620025_00748"/>
<dbReference type="InterPro" id="IPR036113">
    <property type="entry name" value="Asp/Glu-ADT_sf_sub_c"/>
</dbReference>
<dbReference type="NCBIfam" id="TIGR00135">
    <property type="entry name" value="gatC"/>
    <property type="match status" value="1"/>
</dbReference>
<proteinExistence type="inferred from homology"/>
<keyword evidence="1" id="KW-0547">Nucleotide-binding</keyword>
<dbReference type="GO" id="GO:0006450">
    <property type="term" value="P:regulation of translational fidelity"/>
    <property type="evidence" value="ECO:0007669"/>
    <property type="project" value="InterPro"/>
</dbReference>
<dbReference type="PANTHER" id="PTHR15004:SF0">
    <property type="entry name" value="GLUTAMYL-TRNA(GLN) AMIDOTRANSFERASE SUBUNIT C, MITOCHONDRIAL"/>
    <property type="match status" value="1"/>
</dbReference>
<dbReference type="AlphaFoldDB" id="A0A348HGY3"/>
<sequence length="95" mass="10327">MAIELADVSRAAYLARIGVSEAEAARYVDDLSHILDMADQLASVDTNGIEPLAHPLDALQPLRRDEVTETNHRDDFQACAPAVADGLFLVPRVVE</sequence>
<evidence type="ECO:0000313" key="2">
    <source>
        <dbReference type="EMBL" id="BBG30885.1"/>
    </source>
</evidence>
<dbReference type="GO" id="GO:0050566">
    <property type="term" value="F:asparaginyl-tRNA synthase (glutamine-hydrolyzing) activity"/>
    <property type="evidence" value="ECO:0007669"/>
    <property type="project" value="RHEA"/>
</dbReference>
<dbReference type="HAMAP" id="MF_00122">
    <property type="entry name" value="GatC"/>
    <property type="match status" value="1"/>
</dbReference>
<dbReference type="GO" id="GO:0070681">
    <property type="term" value="P:glutaminyl-tRNAGln biosynthesis via transamidation"/>
    <property type="evidence" value="ECO:0007669"/>
    <property type="project" value="TreeGrafter"/>
</dbReference>
<keyword evidence="2" id="KW-0808">Transferase</keyword>
<dbReference type="GO" id="GO:0016740">
    <property type="term" value="F:transferase activity"/>
    <property type="evidence" value="ECO:0007669"/>
    <property type="project" value="UniProtKB-KW"/>
</dbReference>
<comment type="catalytic activity">
    <reaction evidence="1">
        <text>L-glutamyl-tRNA(Gln) + L-glutamine + ATP + H2O = L-glutaminyl-tRNA(Gln) + L-glutamate + ADP + phosphate + H(+)</text>
        <dbReference type="Rhea" id="RHEA:17521"/>
        <dbReference type="Rhea" id="RHEA-COMP:9681"/>
        <dbReference type="Rhea" id="RHEA-COMP:9684"/>
        <dbReference type="ChEBI" id="CHEBI:15377"/>
        <dbReference type="ChEBI" id="CHEBI:15378"/>
        <dbReference type="ChEBI" id="CHEBI:29985"/>
        <dbReference type="ChEBI" id="CHEBI:30616"/>
        <dbReference type="ChEBI" id="CHEBI:43474"/>
        <dbReference type="ChEBI" id="CHEBI:58359"/>
        <dbReference type="ChEBI" id="CHEBI:78520"/>
        <dbReference type="ChEBI" id="CHEBI:78521"/>
        <dbReference type="ChEBI" id="CHEBI:456216"/>
    </reaction>
</comment>
<keyword evidence="3" id="KW-1185">Reference proteome</keyword>
<comment type="function">
    <text evidence="1">Allows the formation of correctly charged Asn-tRNA(Asn) or Gln-tRNA(Gln) through the transamidation of misacylated Asp-tRNA(Asn) or Glu-tRNA(Gln) in organisms which lack either or both of asparaginyl-tRNA or glutaminyl-tRNA synthetases. The reaction takes place in the presence of glutamine and ATP through an activated phospho-Asp-tRNA(Asn) or phospho-Glu-tRNA(Gln).</text>
</comment>
<gene>
    <name evidence="1" type="primary">gatC</name>
    <name evidence="2" type="ORF">ZBT109_2148</name>
</gene>
<dbReference type="GO" id="GO:0050567">
    <property type="term" value="F:glutaminyl-tRNA synthase (glutamine-hydrolyzing) activity"/>
    <property type="evidence" value="ECO:0007669"/>
    <property type="project" value="UniProtKB-UniRule"/>
</dbReference>
<comment type="catalytic activity">
    <reaction evidence="1">
        <text>L-aspartyl-tRNA(Asn) + L-glutamine + ATP + H2O = L-asparaginyl-tRNA(Asn) + L-glutamate + ADP + phosphate + 2 H(+)</text>
        <dbReference type="Rhea" id="RHEA:14513"/>
        <dbReference type="Rhea" id="RHEA-COMP:9674"/>
        <dbReference type="Rhea" id="RHEA-COMP:9677"/>
        <dbReference type="ChEBI" id="CHEBI:15377"/>
        <dbReference type="ChEBI" id="CHEBI:15378"/>
        <dbReference type="ChEBI" id="CHEBI:29985"/>
        <dbReference type="ChEBI" id="CHEBI:30616"/>
        <dbReference type="ChEBI" id="CHEBI:43474"/>
        <dbReference type="ChEBI" id="CHEBI:58359"/>
        <dbReference type="ChEBI" id="CHEBI:78515"/>
        <dbReference type="ChEBI" id="CHEBI:78516"/>
        <dbReference type="ChEBI" id="CHEBI:456216"/>
    </reaction>
</comment>
<dbReference type="Proteomes" id="UP000267342">
    <property type="component" value="Chromosome"/>
</dbReference>
<dbReference type="OrthoDB" id="9794326at2"/>
<protein>
    <recommendedName>
        <fullName evidence="1">Aspartyl/glutamyl-tRNA(Asn/Gln) amidotransferase subunit C</fullName>
        <shortName evidence="1">Asp/Glu-ADT subunit C</shortName>
        <ecNumber evidence="1">6.3.5.-</ecNumber>
    </recommendedName>
</protein>
<dbReference type="Gene3D" id="1.10.20.60">
    <property type="entry name" value="Glu-tRNAGln amidotransferase C subunit, N-terminal domain"/>
    <property type="match status" value="1"/>
</dbReference>
<organism evidence="2 3">
    <name type="scientific">Zymobacter palmae</name>
    <dbReference type="NCBI Taxonomy" id="33074"/>
    <lineage>
        <taxon>Bacteria</taxon>
        <taxon>Pseudomonadati</taxon>
        <taxon>Pseudomonadota</taxon>
        <taxon>Gammaproteobacteria</taxon>
        <taxon>Oceanospirillales</taxon>
        <taxon>Halomonadaceae</taxon>
        <taxon>Zymobacter group</taxon>
        <taxon>Zymobacter</taxon>
    </lineage>
</organism>
<evidence type="ECO:0000313" key="3">
    <source>
        <dbReference type="Proteomes" id="UP000267342"/>
    </source>
</evidence>
<dbReference type="PANTHER" id="PTHR15004">
    <property type="entry name" value="GLUTAMYL-TRNA(GLN) AMIDOTRANSFERASE SUBUNIT C, MITOCHONDRIAL"/>
    <property type="match status" value="1"/>
</dbReference>
<dbReference type="SUPFAM" id="SSF141000">
    <property type="entry name" value="Glu-tRNAGln amidotransferase C subunit"/>
    <property type="match status" value="1"/>
</dbReference>
<keyword evidence="1" id="KW-0436">Ligase</keyword>
<keyword evidence="1" id="KW-0648">Protein biosynthesis</keyword>
<dbReference type="EC" id="6.3.5.-" evidence="1"/>
<dbReference type="InterPro" id="IPR003837">
    <property type="entry name" value="GatC"/>
</dbReference>
<dbReference type="RefSeq" id="WP_027705885.1">
    <property type="nucleotide sequence ID" value="NZ_AP018933.1"/>
</dbReference>
<dbReference type="EMBL" id="AP018933">
    <property type="protein sequence ID" value="BBG30885.1"/>
    <property type="molecule type" value="Genomic_DNA"/>
</dbReference>
<comment type="similarity">
    <text evidence="1">Belongs to the GatC family.</text>
</comment>
<evidence type="ECO:0000256" key="1">
    <source>
        <dbReference type="HAMAP-Rule" id="MF_00122"/>
    </source>
</evidence>
<name>A0A348HGY3_9GAMM</name>
<accession>A0A348HGY3</accession>
<comment type="subunit">
    <text evidence="1">Heterotrimer of A, B and C subunits.</text>
</comment>
<dbReference type="KEGG" id="zpl:ZBT109_2148"/>